<comment type="subunit">
    <text evidence="12">Component of the eukaryotic translation initiation factor 3 (eIF-3) complex.</text>
</comment>
<dbReference type="GO" id="GO:0003723">
    <property type="term" value="F:RNA binding"/>
    <property type="evidence" value="ECO:0007669"/>
    <property type="project" value="UniProtKB-UniRule"/>
</dbReference>
<evidence type="ECO:0000256" key="3">
    <source>
        <dbReference type="ARBA" id="ARBA00022490"/>
    </source>
</evidence>
<dbReference type="InterPro" id="IPR035979">
    <property type="entry name" value="RBD_domain_sf"/>
</dbReference>
<evidence type="ECO:0000313" key="17">
    <source>
        <dbReference type="EMBL" id="KRZ38111.1"/>
    </source>
</evidence>
<dbReference type="PROSITE" id="PS50102">
    <property type="entry name" value="RRM"/>
    <property type="match status" value="2"/>
</dbReference>
<dbReference type="CDD" id="cd00112">
    <property type="entry name" value="LDLa"/>
    <property type="match status" value="7"/>
</dbReference>
<dbReference type="GO" id="GO:0005634">
    <property type="term" value="C:nucleus"/>
    <property type="evidence" value="ECO:0007669"/>
    <property type="project" value="UniProtKB-SubCell"/>
</dbReference>
<evidence type="ECO:0000256" key="15">
    <source>
        <dbReference type="SAM" id="Phobius"/>
    </source>
</evidence>
<evidence type="ECO:0000256" key="1">
    <source>
        <dbReference type="ARBA" id="ARBA00004123"/>
    </source>
</evidence>
<dbReference type="SMART" id="SM00192">
    <property type="entry name" value="LDLa"/>
    <property type="match status" value="8"/>
</dbReference>
<evidence type="ECO:0000256" key="10">
    <source>
        <dbReference type="ARBA" id="ARBA00023187"/>
    </source>
</evidence>
<evidence type="ECO:0000313" key="18">
    <source>
        <dbReference type="Proteomes" id="UP000054826"/>
    </source>
</evidence>
<dbReference type="InterPro" id="IPR050886">
    <property type="entry name" value="RNA-binding_reg"/>
</dbReference>
<feature type="domain" description="RRM" evidence="16">
    <location>
        <begin position="205"/>
        <end position="267"/>
    </location>
</feature>
<feature type="disulfide bond" evidence="13">
    <location>
        <begin position="670"/>
        <end position="685"/>
    </location>
</feature>
<feature type="domain" description="RRM" evidence="16">
    <location>
        <begin position="1024"/>
        <end position="1101"/>
    </location>
</feature>
<keyword evidence="15" id="KW-1133">Transmembrane helix</keyword>
<evidence type="ECO:0000256" key="11">
    <source>
        <dbReference type="ARBA" id="ARBA00023242"/>
    </source>
</evidence>
<dbReference type="SUPFAM" id="SSF54928">
    <property type="entry name" value="RNA-binding domain, RBD"/>
    <property type="match status" value="2"/>
</dbReference>
<evidence type="ECO:0000256" key="5">
    <source>
        <dbReference type="ARBA" id="ARBA00022664"/>
    </source>
</evidence>
<dbReference type="CDD" id="cd12933">
    <property type="entry name" value="eIF3G"/>
    <property type="match status" value="1"/>
</dbReference>
<dbReference type="EMBL" id="JYDV01000050">
    <property type="protein sequence ID" value="KRZ38111.1"/>
    <property type="molecule type" value="Genomic_DNA"/>
</dbReference>
<protein>
    <recommendedName>
        <fullName evidence="12">Eukaryotic translation initiation factor 3 subunit G</fullName>
        <shortName evidence="12">eIF3g</shortName>
    </recommendedName>
    <alternativeName>
        <fullName evidence="12">Eukaryotic translation initiation factor 3 RNA-binding subunit</fullName>
        <shortName evidence="12">eIF-3 RNA-binding subunit</shortName>
    </alternativeName>
    <alternativeName>
        <fullName evidence="12">Eukaryotic translation initiation factor 3 subunit 4</fullName>
    </alternativeName>
</protein>
<accession>A0A0V1JT10</accession>
<dbReference type="Gene3D" id="3.30.70.330">
    <property type="match status" value="2"/>
</dbReference>
<reference evidence="17 18" key="1">
    <citation type="submission" date="2015-01" db="EMBL/GenBank/DDBJ databases">
        <title>Evolution of Trichinella species and genotypes.</title>
        <authorList>
            <person name="Korhonen P.K."/>
            <person name="Edoardo P."/>
            <person name="Giuseppe L.R."/>
            <person name="Gasser R.B."/>
        </authorList>
    </citation>
    <scope>NUCLEOTIDE SEQUENCE [LARGE SCALE GENOMIC DNA]</scope>
    <source>
        <strain evidence="17">ISS176</strain>
    </source>
</reference>
<keyword evidence="8 12" id="KW-0648">Protein biosynthesis</keyword>
<dbReference type="GO" id="GO:0005852">
    <property type="term" value="C:eukaryotic translation initiation factor 3 complex"/>
    <property type="evidence" value="ECO:0007669"/>
    <property type="project" value="UniProtKB-UniRule"/>
</dbReference>
<dbReference type="PRINTS" id="PR00261">
    <property type="entry name" value="LDLRECEPTOR"/>
</dbReference>
<dbReference type="PANTHER" id="PTHR48024">
    <property type="entry name" value="GEO13361P1-RELATED"/>
    <property type="match status" value="1"/>
</dbReference>
<dbReference type="GO" id="GO:0016282">
    <property type="term" value="C:eukaryotic 43S preinitiation complex"/>
    <property type="evidence" value="ECO:0007669"/>
    <property type="project" value="UniProtKB-UniRule"/>
</dbReference>
<feature type="disulfide bond" evidence="13">
    <location>
        <begin position="897"/>
        <end position="912"/>
    </location>
</feature>
<feature type="transmembrane region" description="Helical" evidence="15">
    <location>
        <begin position="331"/>
        <end position="354"/>
    </location>
</feature>
<dbReference type="InterPro" id="IPR036055">
    <property type="entry name" value="LDL_receptor-like_sf"/>
</dbReference>
<comment type="caution">
    <text evidence="17">The sequence shown here is derived from an EMBL/GenBank/DDBJ whole genome shotgun (WGS) entry which is preliminary data.</text>
</comment>
<keyword evidence="4 12" id="KW-0396">Initiation factor</keyword>
<evidence type="ECO:0000256" key="7">
    <source>
        <dbReference type="ARBA" id="ARBA00022884"/>
    </source>
</evidence>
<dbReference type="SMART" id="SM00360">
    <property type="entry name" value="RRM"/>
    <property type="match status" value="2"/>
</dbReference>
<dbReference type="InterPro" id="IPR012677">
    <property type="entry name" value="Nucleotide-bd_a/b_plait_sf"/>
</dbReference>
<name>A0A0V1JT10_TRIPS</name>
<evidence type="ECO:0000256" key="4">
    <source>
        <dbReference type="ARBA" id="ARBA00022540"/>
    </source>
</evidence>
<evidence type="ECO:0000256" key="2">
    <source>
        <dbReference type="ARBA" id="ARBA00004496"/>
    </source>
</evidence>
<dbReference type="GO" id="GO:0033290">
    <property type="term" value="C:eukaryotic 48S preinitiation complex"/>
    <property type="evidence" value="ECO:0007669"/>
    <property type="project" value="UniProtKB-UniRule"/>
</dbReference>
<evidence type="ECO:0000256" key="13">
    <source>
        <dbReference type="PROSITE-ProRule" id="PRU00124"/>
    </source>
</evidence>
<dbReference type="Gene3D" id="4.10.400.10">
    <property type="entry name" value="Low-density Lipoprotein Receptor"/>
    <property type="match status" value="6"/>
</dbReference>
<evidence type="ECO:0000256" key="12">
    <source>
        <dbReference type="HAMAP-Rule" id="MF_03006"/>
    </source>
</evidence>
<dbReference type="InterPro" id="IPR034240">
    <property type="entry name" value="eIF3G_RRM"/>
</dbReference>
<organism evidence="17 18">
    <name type="scientific">Trichinella pseudospiralis</name>
    <name type="common">Parasitic roundworm</name>
    <dbReference type="NCBI Taxonomy" id="6337"/>
    <lineage>
        <taxon>Eukaryota</taxon>
        <taxon>Metazoa</taxon>
        <taxon>Ecdysozoa</taxon>
        <taxon>Nematoda</taxon>
        <taxon>Enoplea</taxon>
        <taxon>Dorylaimia</taxon>
        <taxon>Trichinellida</taxon>
        <taxon>Trichinellidae</taxon>
        <taxon>Trichinella</taxon>
    </lineage>
</organism>
<dbReference type="GO" id="GO:0003743">
    <property type="term" value="F:translation initiation factor activity"/>
    <property type="evidence" value="ECO:0007669"/>
    <property type="project" value="UniProtKB-UniRule"/>
</dbReference>
<comment type="subcellular location">
    <subcellularLocation>
        <location evidence="2 12">Cytoplasm</location>
    </subcellularLocation>
    <subcellularLocation>
        <location evidence="1">Nucleus</location>
    </subcellularLocation>
</comment>
<dbReference type="Proteomes" id="UP000054826">
    <property type="component" value="Unassembled WGS sequence"/>
</dbReference>
<comment type="caution">
    <text evidence="13">Lacks conserved residue(s) required for the propagation of feature annotation.</text>
</comment>
<dbReference type="PROSITE" id="PS01209">
    <property type="entry name" value="LDLRA_1"/>
    <property type="match status" value="2"/>
</dbReference>
<dbReference type="PANTHER" id="PTHR48024:SF56">
    <property type="entry name" value="HETEROGENEOUS NUCLEAR RIBONUCLEOPROTEIN A0"/>
    <property type="match status" value="1"/>
</dbReference>
<keyword evidence="11" id="KW-0539">Nucleus</keyword>
<keyword evidence="7 14" id="KW-0694">RNA-binding</keyword>
<keyword evidence="5" id="KW-0507">mRNA processing</keyword>
<feature type="disulfide bond" evidence="13">
    <location>
        <begin position="708"/>
        <end position="723"/>
    </location>
</feature>
<evidence type="ECO:0000256" key="9">
    <source>
        <dbReference type="ARBA" id="ARBA00023157"/>
    </source>
</evidence>
<keyword evidence="10" id="KW-0508">mRNA splicing</keyword>
<gene>
    <name evidence="17" type="primary">eIF3-S4-2</name>
    <name evidence="17" type="ORF">T4C_2339</name>
</gene>
<dbReference type="InterPro" id="IPR017334">
    <property type="entry name" value="eIF3_g"/>
</dbReference>
<dbReference type="FunFam" id="3.30.70.330:FF:000077">
    <property type="entry name" value="RNA-binding motif protein 24"/>
    <property type="match status" value="1"/>
</dbReference>
<dbReference type="GO" id="GO:0001732">
    <property type="term" value="P:formation of cytoplasmic translation initiation complex"/>
    <property type="evidence" value="ECO:0007669"/>
    <property type="project" value="UniProtKB-UniRule"/>
</dbReference>
<dbReference type="GO" id="GO:0006397">
    <property type="term" value="P:mRNA processing"/>
    <property type="evidence" value="ECO:0007669"/>
    <property type="project" value="UniProtKB-KW"/>
</dbReference>
<comment type="function">
    <text evidence="12">RNA-binding component of the eukaryotic translation initiation factor 3 (eIF-3) complex, which is involved in protein synthesis of a specialized repertoire of mRNAs and, together with other initiation factors, stimulates binding of mRNA and methionyl-tRNAi to the 40S ribosome. The eIF-3 complex specifically targets and initiates translation of a subset of mRNAs involved in cell proliferation. This subunit can bind 18S rRNA.</text>
</comment>
<feature type="disulfide bond" evidence="13">
    <location>
        <begin position="585"/>
        <end position="600"/>
    </location>
</feature>
<keyword evidence="9 13" id="KW-1015">Disulfide bond</keyword>
<proteinExistence type="inferred from homology"/>
<keyword evidence="6" id="KW-0221">Differentiation</keyword>
<dbReference type="SUPFAM" id="SSF57424">
    <property type="entry name" value="LDL receptor-like module"/>
    <property type="match status" value="6"/>
</dbReference>
<feature type="disulfide bond" evidence="13">
    <location>
        <begin position="800"/>
        <end position="818"/>
    </location>
</feature>
<dbReference type="Pfam" id="PF12353">
    <property type="entry name" value="eIF3g"/>
    <property type="match status" value="1"/>
</dbReference>
<evidence type="ECO:0000256" key="6">
    <source>
        <dbReference type="ARBA" id="ARBA00022782"/>
    </source>
</evidence>
<dbReference type="CDD" id="cd12408">
    <property type="entry name" value="RRM_eIF3G_like"/>
    <property type="match status" value="1"/>
</dbReference>
<feature type="disulfide bond" evidence="13">
    <location>
        <begin position="857"/>
        <end position="872"/>
    </location>
</feature>
<keyword evidence="15" id="KW-0472">Membrane</keyword>
<evidence type="ECO:0000256" key="8">
    <source>
        <dbReference type="ARBA" id="ARBA00022917"/>
    </source>
</evidence>
<evidence type="ECO:0000256" key="14">
    <source>
        <dbReference type="PROSITE-ProRule" id="PRU00176"/>
    </source>
</evidence>
<dbReference type="HAMAP" id="MF_03006">
    <property type="entry name" value="eIF3g"/>
    <property type="match status" value="1"/>
</dbReference>
<evidence type="ECO:0000259" key="16">
    <source>
        <dbReference type="PROSITE" id="PS50102"/>
    </source>
</evidence>
<dbReference type="InterPro" id="IPR002172">
    <property type="entry name" value="LDrepeatLR_classA_rpt"/>
</dbReference>
<dbReference type="InterPro" id="IPR000504">
    <property type="entry name" value="RRM_dom"/>
</dbReference>
<keyword evidence="3 12" id="KW-0963">Cytoplasm</keyword>
<dbReference type="InterPro" id="IPR023415">
    <property type="entry name" value="LDLR_class-A_CS"/>
</dbReference>
<dbReference type="InterPro" id="IPR024675">
    <property type="entry name" value="eIF3g_N"/>
</dbReference>
<dbReference type="Pfam" id="PF00057">
    <property type="entry name" value="Ldl_recept_a"/>
    <property type="match status" value="3"/>
</dbReference>
<dbReference type="Pfam" id="PF00076">
    <property type="entry name" value="RRM_1"/>
    <property type="match status" value="2"/>
</dbReference>
<comment type="similarity">
    <text evidence="12">Belongs to the eIF-3 subunit G family.</text>
</comment>
<dbReference type="GO" id="GO:0030154">
    <property type="term" value="P:cell differentiation"/>
    <property type="evidence" value="ECO:0007669"/>
    <property type="project" value="UniProtKB-KW"/>
</dbReference>
<dbReference type="CDD" id="cd12384">
    <property type="entry name" value="RRM_RBM24_RBM38_like"/>
    <property type="match status" value="1"/>
</dbReference>
<dbReference type="GO" id="GO:0008380">
    <property type="term" value="P:RNA splicing"/>
    <property type="evidence" value="ECO:0007669"/>
    <property type="project" value="UniProtKB-KW"/>
</dbReference>
<sequence length="1320" mass="146061">MFGGFDLGDAKTNWAEQIEEEVALPERSEEIVGDVKTVTEYHLNDENRRVKTVSRFKVSKKRIPKSVLERRKWTRFGQDADMSIEDLMSKTTYYDDEITMQFLRSRTGELLEFANSEFSGLDTQRSTMQFRMCRFCKSMDHWSTQCPYRDVFEEEKAKEAAADAGAQSGGDLQSSRAGVYVAPALRGLGAGSKLAMDSLQRRDDNTVRVTNLPEDISDVVLKELFSQVGKVVRLYLARDKVTQRCKGYAFVSYMSRTDAQKAIDELSVVVTEAMVIPKEEESFGRKASYTPAMKQAQTNRNKIHYQNANINSSRDSSRIASSHRSSKKKRIILALYIILVLLLIILAIVLPLNLTNEDNPYAQLLFENDITLNGSVMMHLANQSKPVNASLIEKLELFCYEKSNSTNPCFANFSTVEYATDYFIPRFKKSVVNTKFCEQFDCHLDTVEHLAIDEENVNFDFAVHLKLNGTRFSDFLSMSTSEFMKNVDSNFEKILDNPFRDYHKNITIVLELKQICQIFHIDCAKLFWENIYSSANLKKEDDKSATFIMDWMSQFRPPIAYKVCEEVSGFVCKSDGIRIRQSKVCDGIKHCLDGSDEQACEKCQTTFSCINNDGNLTCVRGDQVCDPRSKCHLEDDEFSNLCNTSVEKCKIMNHFPCADSYHCIPNEWICDGEKQCPNGDDESFCGIYECKNNAHWCNGRCIPQWKLCDGINDCHDKSDEMNCTCEQCSGDGILLCSGPVGQCISENRICDGRTDCPNEEDESGCPGWCLVEEEPEKITCSTNSEHVSCKGCNIENQFKCGDDLCINRTKMCNNEKDCVDGSDEDHQLCSCDDSDGFFCKSNNETKFNSCKPSSFRCDGFVDCEGETDETDCDSCFNNPKAFYCNVTRTCFPESVRCDGEVHCPDYSDEDFCSCSVCKSQKHSTYMCRERNRCLLAKYVCDPYSKYHCPGDPSEDVIFCPRPWNPLRAEDHHHHHHQFAKQEKNIRPITMMHQSLYGALCASDPLSAMAALMDPLLANKDTTFTKIFVGGLPYHTNDRTLREYFEQFGEIEEAVVITDRQTGKSRGYGFVTMKDRPSAERACKEPNPIIDGRKANVNLAYLGAKPRNNLHLGFPLPLPQAAAAMPALFPANRLGVQQIYYPTSQLIASPTGLILPQLSSSTAPSAAAQHAGLYSDYNSVAAVAAAAAAAASYAPSTNAGSLGNQYPPVPGDPYAYAALAAAYGLVPGVGQSAAFPSATNGSSNGSNGIGGSGGGGGPFAVGSAASVASVLQQVSANQMSSTGGGSATMTASAVVNAYSSSSASSSASALQSAAIAAFERQ</sequence>
<dbReference type="PROSITE" id="PS50068">
    <property type="entry name" value="LDLRA_2"/>
    <property type="match status" value="7"/>
</dbReference>
<feature type="disulfide bond" evidence="13">
    <location>
        <begin position="750"/>
        <end position="765"/>
    </location>
</feature>
<keyword evidence="15" id="KW-0812">Transmembrane</keyword>